<dbReference type="EMBL" id="AMXI01000197">
    <property type="protein sequence ID" value="EKN42996.1"/>
    <property type="molecule type" value="Genomic_DNA"/>
</dbReference>
<organism evidence="1 2">
    <name type="scientific">Clostridium botulinum CFSAN001627</name>
    <dbReference type="NCBI Taxonomy" id="1232189"/>
    <lineage>
        <taxon>Bacteria</taxon>
        <taxon>Bacillati</taxon>
        <taxon>Bacillota</taxon>
        <taxon>Clostridia</taxon>
        <taxon>Eubacteriales</taxon>
        <taxon>Clostridiaceae</taxon>
        <taxon>Clostridium</taxon>
    </lineage>
</organism>
<protein>
    <submittedName>
        <fullName evidence="1">Uncharacterized protein</fullName>
    </submittedName>
</protein>
<reference evidence="1 2" key="2">
    <citation type="submission" date="2013-03" db="EMBL/GenBank/DDBJ databases">
        <title>Diversity in Clostridium botulinum.</title>
        <authorList>
            <person name="Timme R.E."/>
            <person name="Allard M."/>
            <person name="Luo Y."/>
            <person name="Strain E."/>
            <person name="Gonzalez-Escalona N."/>
            <person name="Brown E."/>
        </authorList>
    </citation>
    <scope>NUCLEOTIDE SEQUENCE [LARGE SCALE GENOMIC DNA]</scope>
    <source>
        <strain evidence="1 2">CFSAN001627</strain>
    </source>
</reference>
<evidence type="ECO:0000313" key="2">
    <source>
        <dbReference type="Proteomes" id="UP000011944"/>
    </source>
</evidence>
<dbReference type="Proteomes" id="UP000011944">
    <property type="component" value="Unassembled WGS sequence"/>
</dbReference>
<evidence type="ECO:0000313" key="1">
    <source>
        <dbReference type="EMBL" id="EKN42996.1"/>
    </source>
</evidence>
<dbReference type="PATRIC" id="fig|1232189.3.peg.624"/>
<dbReference type="AlphaFoldDB" id="M1ZUB6"/>
<reference evidence="1 2" key="1">
    <citation type="submission" date="2012-10" db="EMBL/GenBank/DDBJ databases">
        <authorList>
            <person name="Strain E.A."/>
            <person name="Brown E."/>
            <person name="Allard M.W."/>
            <person name="Gonzalez-Escalona N."/>
            <person name="Timme R."/>
        </authorList>
    </citation>
    <scope>NUCLEOTIDE SEQUENCE [LARGE SCALE GENOMIC DNA]</scope>
    <source>
        <strain evidence="1 2">CFSAN001627</strain>
    </source>
</reference>
<sequence>MNFIKTSDMYYKYTLLSNKQTAFIGFRDMDYYNFKGFCVIFAIANKKKHIKKWLNEKANPIDCKCTGKSGLEGLIWAKKQVKEFEQLIKEQYPMDNIRIEIAGADNRRFRIYKKAMKDYNYSKSESILYKKL</sequence>
<accession>M1ZUB6</accession>
<comment type="caution">
    <text evidence="1">The sequence shown here is derived from an EMBL/GenBank/DDBJ whole genome shotgun (WGS) entry which is preliminary data.</text>
</comment>
<name>M1ZUB6_CLOBO</name>
<gene>
    <name evidence="1" type="ORF">CFSAN001627_03725</name>
</gene>
<proteinExistence type="predicted"/>